<dbReference type="OrthoDB" id="8530571at2"/>
<feature type="domain" description="TonB-dependent receptor plug" evidence="15">
    <location>
        <begin position="47"/>
        <end position="159"/>
    </location>
</feature>
<dbReference type="RefSeq" id="WP_115226690.1">
    <property type="nucleotide sequence ID" value="NZ_CAWOLO010000005.1"/>
</dbReference>
<feature type="signal peptide" evidence="13">
    <location>
        <begin position="1"/>
        <end position="23"/>
    </location>
</feature>
<keyword evidence="4 10" id="KW-1134">Transmembrane beta strand</keyword>
<evidence type="ECO:0000259" key="15">
    <source>
        <dbReference type="Pfam" id="PF07715"/>
    </source>
</evidence>
<reference evidence="17 19" key="2">
    <citation type="submission" date="2019-03" db="EMBL/GenBank/DDBJ databases">
        <title>Genomic Encyclopedia of Type Strains, Phase IV (KMG-IV): sequencing the most valuable type-strain genomes for metagenomic binning, comparative biology and taxonomic classification.</title>
        <authorList>
            <person name="Goeker M."/>
        </authorList>
    </citation>
    <scope>NUCLEOTIDE SEQUENCE [LARGE SCALE GENOMIC DNA]</scope>
    <source>
        <strain evidence="17 19">DSM 3764</strain>
    </source>
</reference>
<keyword evidence="6 11" id="KW-0798">TonB box</keyword>
<evidence type="ECO:0000259" key="14">
    <source>
        <dbReference type="Pfam" id="PF00593"/>
    </source>
</evidence>
<feature type="domain" description="TonB-dependent receptor-like beta-barrel" evidence="14">
    <location>
        <begin position="338"/>
        <end position="852"/>
    </location>
</feature>
<dbReference type="PANTHER" id="PTHR47234:SF2">
    <property type="entry name" value="TONB-DEPENDENT RECEPTOR"/>
    <property type="match status" value="1"/>
</dbReference>
<evidence type="ECO:0000256" key="6">
    <source>
        <dbReference type="ARBA" id="ARBA00023077"/>
    </source>
</evidence>
<evidence type="ECO:0000313" key="17">
    <source>
        <dbReference type="EMBL" id="TCU87020.1"/>
    </source>
</evidence>
<keyword evidence="5 10" id="KW-0812">Transmembrane</keyword>
<dbReference type="InterPro" id="IPR012910">
    <property type="entry name" value="Plug_dom"/>
</dbReference>
<protein>
    <submittedName>
        <fullName evidence="16">Colicin I receptor</fullName>
    </submittedName>
    <submittedName>
        <fullName evidence="17">Iron complex outermembrane receptor protein</fullName>
    </submittedName>
</protein>
<dbReference type="Gene3D" id="2.40.170.20">
    <property type="entry name" value="TonB-dependent receptor, beta-barrel domain"/>
    <property type="match status" value="1"/>
</dbReference>
<evidence type="ECO:0000256" key="12">
    <source>
        <dbReference type="SAM" id="MobiDB-lite"/>
    </source>
</evidence>
<dbReference type="GO" id="GO:0009279">
    <property type="term" value="C:cell outer membrane"/>
    <property type="evidence" value="ECO:0007669"/>
    <property type="project" value="UniProtKB-SubCell"/>
</dbReference>
<evidence type="ECO:0000256" key="7">
    <source>
        <dbReference type="ARBA" id="ARBA00023136"/>
    </source>
</evidence>
<dbReference type="AlphaFoldDB" id="A0A377Q6A0"/>
<keyword evidence="7 10" id="KW-0472">Membrane</keyword>
<evidence type="ECO:0000313" key="18">
    <source>
        <dbReference type="Proteomes" id="UP000255108"/>
    </source>
</evidence>
<keyword evidence="8 16" id="KW-0675">Receptor</keyword>
<evidence type="ECO:0000256" key="3">
    <source>
        <dbReference type="ARBA" id="ARBA00022448"/>
    </source>
</evidence>
<comment type="subcellular location">
    <subcellularLocation>
        <location evidence="1 10">Cell outer membrane</location>
        <topology evidence="1 10">Multi-pass membrane protein</topology>
    </subcellularLocation>
</comment>
<name>A0A377Q6A0_9NEIS</name>
<dbReference type="CDD" id="cd01347">
    <property type="entry name" value="ligand_gated_channel"/>
    <property type="match status" value="1"/>
</dbReference>
<evidence type="ECO:0000256" key="8">
    <source>
        <dbReference type="ARBA" id="ARBA00023170"/>
    </source>
</evidence>
<dbReference type="InterPro" id="IPR039426">
    <property type="entry name" value="TonB-dep_rcpt-like"/>
</dbReference>
<dbReference type="Gene3D" id="2.170.130.10">
    <property type="entry name" value="TonB-dependent receptor, plug domain"/>
    <property type="match status" value="1"/>
</dbReference>
<dbReference type="Proteomes" id="UP000255108">
    <property type="component" value="Unassembled WGS sequence"/>
</dbReference>
<feature type="chain" id="PRO_5016862742" evidence="13">
    <location>
        <begin position="24"/>
        <end position="890"/>
    </location>
</feature>
<dbReference type="InterPro" id="IPR037066">
    <property type="entry name" value="Plug_dom_sf"/>
</dbReference>
<evidence type="ECO:0000256" key="13">
    <source>
        <dbReference type="SAM" id="SignalP"/>
    </source>
</evidence>
<dbReference type="EMBL" id="UGHR01000001">
    <property type="protein sequence ID" value="STQ90352.1"/>
    <property type="molecule type" value="Genomic_DNA"/>
</dbReference>
<gene>
    <name evidence="16" type="primary">cirA_3</name>
    <name evidence="17" type="ORF">EV682_105145</name>
    <name evidence="16" type="ORF">NCTC11159_01416</name>
</gene>
<evidence type="ECO:0000313" key="16">
    <source>
        <dbReference type="EMBL" id="STQ90352.1"/>
    </source>
</evidence>
<accession>A0A377Q6A0</accession>
<evidence type="ECO:0000256" key="1">
    <source>
        <dbReference type="ARBA" id="ARBA00004571"/>
    </source>
</evidence>
<evidence type="ECO:0000256" key="5">
    <source>
        <dbReference type="ARBA" id="ARBA00022692"/>
    </source>
</evidence>
<evidence type="ECO:0000256" key="9">
    <source>
        <dbReference type="ARBA" id="ARBA00023237"/>
    </source>
</evidence>
<sequence>MQMKKMTIAIAMIGAGAIISANAAETVNKVERVEVTGSNIKRTAKTGATPVQVLGKQEIAKTGATTVAELVDNLAASSNGYAQAQAVGDSGKPGFSGANLRGLGTSKTLILVNGRRMANYAFDSAGVDLNSIPLGAVDRVEIVKDGASAVYGTDAIGGVMNFILKKNFVGAEIGGGVEQTFDGGGEVKKANFSFGFGNLEEDNYNVFMALDVSKQEALAAKDRSYSKTSYIPDKEIDKTSANTFPATIINGPGGKPVNVGYLTGCDQPRSIPVANPNFATGGNCRFDYASIIDIVSPQERLSFYSKGTLKVNDNTQVFADYLFTRNVGTYSSSPVPVSSATTFNGDNLLYPANGKYDPYKGTLGDLKLQWRGIDAGPRENEATSDQHRFIVGAEGEVAGWDYRAALVYALNKTEDKYTNGWLYESKLLPAMLSGVINPFGPQDAAGKAALDATKITGKVQSGETSNKSADVQFSKEIYELDAGKVGFAFGGDVRKETYTYTPEAILSSGDILGGGGNRQSTNGERLVYAGFAEVVVPVLKNLELQAALRYDHYDDMGSTTNPKVSFRYQPIDEVVLRGSISTGYHAPTLDDLNRPSSKTNTGPNYNDPERCAATKSPLDCNLQLNLVQGGSKSLTPELSTNYTFGFLIEPVKNFSLGVDYWNINIKDRIDTISDSTIMGDYAKYKDKVIRKARTAADIAAGLPGQIDYIDSKSLNLGELRTDGLDVSILAALPKTEYGTFRIGLEGTYTITNEYQREKDGAFFDSVGQYIDLGMNPRWRHNLTLSWNMAEWGASLTNNLTSSYIDQNQVTYVDPKTGAESQVNRTVEAYSTWGLQGTYRTKSIELTLGVKNLFDTDPPFTNQADHFQVGFDPKYTSPSGRSWYAKANYKF</sequence>
<dbReference type="PROSITE" id="PS52016">
    <property type="entry name" value="TONB_DEPENDENT_REC_3"/>
    <property type="match status" value="1"/>
</dbReference>
<proteinExistence type="inferred from homology"/>
<dbReference type="Pfam" id="PF07715">
    <property type="entry name" value="Plug"/>
    <property type="match status" value="1"/>
</dbReference>
<keyword evidence="9 10" id="KW-0998">Cell outer membrane</keyword>
<dbReference type="InterPro" id="IPR000531">
    <property type="entry name" value="Beta-barrel_TonB"/>
</dbReference>
<feature type="region of interest" description="Disordered" evidence="12">
    <location>
        <begin position="586"/>
        <end position="609"/>
    </location>
</feature>
<dbReference type="SUPFAM" id="SSF56935">
    <property type="entry name" value="Porins"/>
    <property type="match status" value="1"/>
</dbReference>
<organism evidence="16 18">
    <name type="scientific">Iodobacter fluviatilis</name>
    <dbReference type="NCBI Taxonomy" id="537"/>
    <lineage>
        <taxon>Bacteria</taxon>
        <taxon>Pseudomonadati</taxon>
        <taxon>Pseudomonadota</taxon>
        <taxon>Betaproteobacteria</taxon>
        <taxon>Neisseriales</taxon>
        <taxon>Chitinibacteraceae</taxon>
        <taxon>Iodobacter</taxon>
    </lineage>
</organism>
<evidence type="ECO:0000256" key="11">
    <source>
        <dbReference type="RuleBase" id="RU003357"/>
    </source>
</evidence>
<dbReference type="Proteomes" id="UP000295794">
    <property type="component" value="Unassembled WGS sequence"/>
</dbReference>
<keyword evidence="13" id="KW-0732">Signal</keyword>
<keyword evidence="19" id="KW-1185">Reference proteome</keyword>
<reference evidence="16 18" key="1">
    <citation type="submission" date="2018-06" db="EMBL/GenBank/DDBJ databases">
        <authorList>
            <consortium name="Pathogen Informatics"/>
            <person name="Doyle S."/>
        </authorList>
    </citation>
    <scope>NUCLEOTIDE SEQUENCE [LARGE SCALE GENOMIC DNA]</scope>
    <source>
        <strain evidence="16 18">NCTC11159</strain>
    </source>
</reference>
<dbReference type="EMBL" id="SMBT01000005">
    <property type="protein sequence ID" value="TCU87020.1"/>
    <property type="molecule type" value="Genomic_DNA"/>
</dbReference>
<keyword evidence="3 10" id="KW-0813">Transport</keyword>
<evidence type="ECO:0000256" key="2">
    <source>
        <dbReference type="ARBA" id="ARBA00009810"/>
    </source>
</evidence>
<comment type="similarity">
    <text evidence="2 10 11">Belongs to the TonB-dependent receptor family.</text>
</comment>
<dbReference type="PANTHER" id="PTHR47234">
    <property type="match status" value="1"/>
</dbReference>
<evidence type="ECO:0000313" key="19">
    <source>
        <dbReference type="Proteomes" id="UP000295794"/>
    </source>
</evidence>
<evidence type="ECO:0000256" key="4">
    <source>
        <dbReference type="ARBA" id="ARBA00022452"/>
    </source>
</evidence>
<evidence type="ECO:0000256" key="10">
    <source>
        <dbReference type="PROSITE-ProRule" id="PRU01360"/>
    </source>
</evidence>
<feature type="compositionally biased region" description="Polar residues" evidence="12">
    <location>
        <begin position="594"/>
        <end position="604"/>
    </location>
</feature>
<dbReference type="InterPro" id="IPR036942">
    <property type="entry name" value="Beta-barrel_TonB_sf"/>
</dbReference>
<dbReference type="Pfam" id="PF00593">
    <property type="entry name" value="TonB_dep_Rec_b-barrel"/>
    <property type="match status" value="1"/>
</dbReference>